<gene>
    <name evidence="3" type="primary">pdxI</name>
    <name evidence="3" type="ORF">LEM8419_03269</name>
</gene>
<sequence>MPTSTHPAEQSGTYTLGGDLEIFRLGYGAMRITGEGIWGPPKDEAEAIRVLQATQDLGINFIDTADSYGPNVSEELIARALYPYPSELLIATKGGLERTGPNQWPVNGRPEHLEKALKGSLQRLKLERIDLYQLHRFDEKVPADEFLGKLAELQQQGYIRHLGLSEVSIDQIEQAQQHFEVVSVQNKYSLTDRKWEDEVEWTRRQNIAFIPWYPLDAGAVDNDTLQQIAKKHNASVYQIALAWLLAHSDNILPIPGTSSVAHLKENTQAATIELQEDDMELLDGLAD</sequence>
<proteinExistence type="predicted"/>
<dbReference type="Gene3D" id="3.20.20.100">
    <property type="entry name" value="NADP-dependent oxidoreductase domain"/>
    <property type="match status" value="1"/>
</dbReference>
<comment type="caution">
    <text evidence="3">The sequence shown here is derived from an EMBL/GenBank/DDBJ whole genome shotgun (WGS) entry which is preliminary data.</text>
</comment>
<accession>A0ABN8FAQ9</accession>
<dbReference type="CDD" id="cd19088">
    <property type="entry name" value="AKR_AKR13B1"/>
    <property type="match status" value="1"/>
</dbReference>
<dbReference type="PANTHER" id="PTHR43625">
    <property type="entry name" value="AFLATOXIN B1 ALDEHYDE REDUCTASE"/>
    <property type="match status" value="1"/>
</dbReference>
<reference evidence="3" key="1">
    <citation type="submission" date="2021-12" db="EMBL/GenBank/DDBJ databases">
        <authorList>
            <person name="Rodrigo-Torres L."/>
            <person name="Arahal R. D."/>
            <person name="Lucena T."/>
        </authorList>
    </citation>
    <scope>NUCLEOTIDE SEQUENCE</scope>
    <source>
        <strain evidence="3">CECT 8419</strain>
    </source>
</reference>
<name>A0ABN8FAQ9_9BACT</name>
<dbReference type="RefSeq" id="WP_238752226.1">
    <property type="nucleotide sequence ID" value="NZ_CAKLPZ010000005.1"/>
</dbReference>
<keyword evidence="4" id="KW-1185">Reference proteome</keyword>
<dbReference type="InterPro" id="IPR036812">
    <property type="entry name" value="NAD(P)_OxRdtase_dom_sf"/>
</dbReference>
<dbReference type="PANTHER" id="PTHR43625:SF40">
    <property type="entry name" value="ALDO-KETO REDUCTASE YAKC [NADP(+)]"/>
    <property type="match status" value="1"/>
</dbReference>
<dbReference type="EMBL" id="CAKLPZ010000005">
    <property type="protein sequence ID" value="CAH1002362.1"/>
    <property type="molecule type" value="Genomic_DNA"/>
</dbReference>
<evidence type="ECO:0000313" key="3">
    <source>
        <dbReference type="EMBL" id="CAH1002362.1"/>
    </source>
</evidence>
<evidence type="ECO:0000313" key="4">
    <source>
        <dbReference type="Proteomes" id="UP000837803"/>
    </source>
</evidence>
<evidence type="ECO:0000259" key="2">
    <source>
        <dbReference type="Pfam" id="PF00248"/>
    </source>
</evidence>
<dbReference type="GO" id="GO:0050236">
    <property type="term" value="F:pyridoxine 4-dehydrogenase (NADP+) activity"/>
    <property type="evidence" value="ECO:0007669"/>
    <property type="project" value="UniProtKB-EC"/>
</dbReference>
<dbReference type="PRINTS" id="PR00069">
    <property type="entry name" value="ALDKETRDTASE"/>
</dbReference>
<dbReference type="InterPro" id="IPR023210">
    <property type="entry name" value="NADP_OxRdtase_dom"/>
</dbReference>
<dbReference type="SUPFAM" id="SSF51430">
    <property type="entry name" value="NAD(P)-linked oxidoreductase"/>
    <property type="match status" value="1"/>
</dbReference>
<dbReference type="Pfam" id="PF00248">
    <property type="entry name" value="Aldo_ket_red"/>
    <property type="match status" value="1"/>
</dbReference>
<dbReference type="InterPro" id="IPR020471">
    <property type="entry name" value="AKR"/>
</dbReference>
<dbReference type="InterPro" id="IPR050791">
    <property type="entry name" value="Aldo-Keto_reductase"/>
</dbReference>
<dbReference type="Proteomes" id="UP000837803">
    <property type="component" value="Unassembled WGS sequence"/>
</dbReference>
<protein>
    <submittedName>
        <fullName evidence="3">Pyridoxine 4-dehydrogenase</fullName>
        <ecNumber evidence="3">1.1.1.65</ecNumber>
    </submittedName>
</protein>
<dbReference type="EC" id="1.1.1.65" evidence="3"/>
<keyword evidence="1 3" id="KW-0560">Oxidoreductase</keyword>
<feature type="domain" description="NADP-dependent oxidoreductase" evidence="2">
    <location>
        <begin position="24"/>
        <end position="285"/>
    </location>
</feature>
<organism evidence="3 4">
    <name type="scientific">Neolewinella maritima</name>
    <dbReference type="NCBI Taxonomy" id="1383882"/>
    <lineage>
        <taxon>Bacteria</taxon>
        <taxon>Pseudomonadati</taxon>
        <taxon>Bacteroidota</taxon>
        <taxon>Saprospiria</taxon>
        <taxon>Saprospirales</taxon>
        <taxon>Lewinellaceae</taxon>
        <taxon>Neolewinella</taxon>
    </lineage>
</organism>
<evidence type="ECO:0000256" key="1">
    <source>
        <dbReference type="ARBA" id="ARBA00023002"/>
    </source>
</evidence>